<name>X1E4C5_9ZZZZ</name>
<evidence type="ECO:0000313" key="1">
    <source>
        <dbReference type="EMBL" id="GAH12034.1"/>
    </source>
</evidence>
<proteinExistence type="predicted"/>
<protein>
    <submittedName>
        <fullName evidence="1">Uncharacterized protein</fullName>
    </submittedName>
</protein>
<accession>X1E4C5</accession>
<sequence length="36" mass="3968">MKTKDFYSVTSGHTVGPVSDYDLITKVPLDTLDLLP</sequence>
<reference evidence="1" key="1">
    <citation type="journal article" date="2014" name="Front. Microbiol.">
        <title>High frequency of phylogenetically diverse reductive dehalogenase-homologous genes in deep subseafloor sedimentary metagenomes.</title>
        <authorList>
            <person name="Kawai M."/>
            <person name="Futagami T."/>
            <person name="Toyoda A."/>
            <person name="Takaki Y."/>
            <person name="Nishi S."/>
            <person name="Hori S."/>
            <person name="Arai W."/>
            <person name="Tsubouchi T."/>
            <person name="Morono Y."/>
            <person name="Uchiyama I."/>
            <person name="Ito T."/>
            <person name="Fujiyama A."/>
            <person name="Inagaki F."/>
            <person name="Takami H."/>
        </authorList>
    </citation>
    <scope>NUCLEOTIDE SEQUENCE</scope>
    <source>
        <strain evidence="1">Expedition CK06-06</strain>
    </source>
</reference>
<dbReference type="EMBL" id="BART01033874">
    <property type="protein sequence ID" value="GAH12034.1"/>
    <property type="molecule type" value="Genomic_DNA"/>
</dbReference>
<dbReference type="AlphaFoldDB" id="X1E4C5"/>
<feature type="non-terminal residue" evidence="1">
    <location>
        <position position="36"/>
    </location>
</feature>
<gene>
    <name evidence="1" type="ORF">S01H4_58062</name>
</gene>
<comment type="caution">
    <text evidence="1">The sequence shown here is derived from an EMBL/GenBank/DDBJ whole genome shotgun (WGS) entry which is preliminary data.</text>
</comment>
<organism evidence="1">
    <name type="scientific">marine sediment metagenome</name>
    <dbReference type="NCBI Taxonomy" id="412755"/>
    <lineage>
        <taxon>unclassified sequences</taxon>
        <taxon>metagenomes</taxon>
        <taxon>ecological metagenomes</taxon>
    </lineage>
</organism>